<keyword evidence="3" id="KW-1185">Reference proteome</keyword>
<proteinExistence type="predicted"/>
<feature type="chain" id="PRO_5004717559" description="CUB domain-containing protein" evidence="1">
    <location>
        <begin position="21"/>
        <end position="157"/>
    </location>
</feature>
<dbReference type="HOGENOM" id="CLU_1679944_0_0_1"/>
<protein>
    <recommendedName>
        <fullName evidence="4">CUB domain-containing protein</fullName>
    </recommendedName>
</protein>
<accession>V3YX00</accession>
<keyword evidence="1" id="KW-0732">Signal</keyword>
<dbReference type="EMBL" id="KB203855">
    <property type="protein sequence ID" value="ESO82588.1"/>
    <property type="molecule type" value="Genomic_DNA"/>
</dbReference>
<evidence type="ECO:0000313" key="2">
    <source>
        <dbReference type="EMBL" id="ESO82588.1"/>
    </source>
</evidence>
<feature type="signal peptide" evidence="1">
    <location>
        <begin position="1"/>
        <end position="20"/>
    </location>
</feature>
<reference evidence="2 3" key="1">
    <citation type="journal article" date="2013" name="Nature">
        <title>Insights into bilaterian evolution from three spiralian genomes.</title>
        <authorList>
            <person name="Simakov O."/>
            <person name="Marletaz F."/>
            <person name="Cho S.J."/>
            <person name="Edsinger-Gonzales E."/>
            <person name="Havlak P."/>
            <person name="Hellsten U."/>
            <person name="Kuo D.H."/>
            <person name="Larsson T."/>
            <person name="Lv J."/>
            <person name="Arendt D."/>
            <person name="Savage R."/>
            <person name="Osoegawa K."/>
            <person name="de Jong P."/>
            <person name="Grimwood J."/>
            <person name="Chapman J.A."/>
            <person name="Shapiro H."/>
            <person name="Aerts A."/>
            <person name="Otillar R.P."/>
            <person name="Terry A.Y."/>
            <person name="Boore J.L."/>
            <person name="Grigoriev I.V."/>
            <person name="Lindberg D.R."/>
            <person name="Seaver E.C."/>
            <person name="Weisblat D.A."/>
            <person name="Putnam N.H."/>
            <person name="Rokhsar D.S."/>
        </authorList>
    </citation>
    <scope>NUCLEOTIDE SEQUENCE [LARGE SCALE GENOMIC DNA]</scope>
</reference>
<dbReference type="AlphaFoldDB" id="V3YX00"/>
<dbReference type="KEGG" id="lgi:LOTGIDRAFT_169909"/>
<dbReference type="RefSeq" id="XP_009066777.1">
    <property type="nucleotide sequence ID" value="XM_009068529.1"/>
</dbReference>
<dbReference type="Proteomes" id="UP000030746">
    <property type="component" value="Unassembled WGS sequence"/>
</dbReference>
<gene>
    <name evidence="2" type="ORF">LOTGIDRAFT_169909</name>
</gene>
<name>V3YX00_LOTGI</name>
<evidence type="ECO:0008006" key="4">
    <source>
        <dbReference type="Google" id="ProtNLM"/>
    </source>
</evidence>
<dbReference type="GeneID" id="20241269"/>
<evidence type="ECO:0000256" key="1">
    <source>
        <dbReference type="SAM" id="SignalP"/>
    </source>
</evidence>
<organism evidence="2 3">
    <name type="scientific">Lottia gigantea</name>
    <name type="common">Giant owl limpet</name>
    <dbReference type="NCBI Taxonomy" id="225164"/>
    <lineage>
        <taxon>Eukaryota</taxon>
        <taxon>Metazoa</taxon>
        <taxon>Spiralia</taxon>
        <taxon>Lophotrochozoa</taxon>
        <taxon>Mollusca</taxon>
        <taxon>Gastropoda</taxon>
        <taxon>Patellogastropoda</taxon>
        <taxon>Lottioidea</taxon>
        <taxon>Lottiidae</taxon>
        <taxon>Lottia</taxon>
    </lineage>
</organism>
<dbReference type="CTD" id="20241269"/>
<sequence length="157" mass="17960">MLSSVFTAVIILFGLNWTLAVNMCTNRSTVSTYVTLNLIKGTDVDGCYCTVKLHNTYTPESVKSRIIFEVIKFSGCKYKLVISYNSSRPRFRCSNNNTRIFYHINKTEEIKLYLELATSYQNDTEFEVKITSSMTNFCSEQTKPGRIIVGSLKIEQM</sequence>
<evidence type="ECO:0000313" key="3">
    <source>
        <dbReference type="Proteomes" id="UP000030746"/>
    </source>
</evidence>